<dbReference type="SUPFAM" id="SSF81383">
    <property type="entry name" value="F-box domain"/>
    <property type="match status" value="1"/>
</dbReference>
<dbReference type="InterPro" id="IPR055411">
    <property type="entry name" value="LRR_FXL15/At3g58940/PEG3-like"/>
</dbReference>
<dbReference type="OrthoDB" id="612216at2759"/>
<evidence type="ECO:0000313" key="2">
    <source>
        <dbReference type="RefSeq" id="XP_056858520.1"/>
    </source>
</evidence>
<dbReference type="SMART" id="SM00256">
    <property type="entry name" value="FBOX"/>
    <property type="match status" value="1"/>
</dbReference>
<sequence>MEEKSFSRQQQRMYDESYIRAKEDMISKLPDSLLSQILSHLPTKDTVRTSVLSHKWKSVWLLVPNLDLSSSEFPDYTAFASFIDKLLAFSREENSVLYKLNLSLQKDVNDQSCVTRWIDSVANPKLNHLDVECTLANRIFLEAIPQSLYTECDTLVYLRLHRVSLGELNSVSLPCLKTMRLEHNVYASDASLESLISSCPVLEDLSVVRMVPDNVRVVRVRSQSLTSFHVDYLLGDGDDFVEDLEREGSGVLIDAPRLEYLKFDDDLSDSKVITNPVSLEKVNLAYVFGEHDFTDVVDLPKRNMVRSFFNSISGVKEMKLSSHTMEFLDNNREYMSYDPLPQFCNVSTLKVAFHVSNLDMMPTLLESFPNLKSLVLKLDHYDPSREEEAVDLRLSPVPQCLLSSLESVKIKRFNRGPFNMEVAGYFLENSQVLKKLVLDFKCSAFEQGFYMLRDLLALPRRSSSCQVLLC</sequence>
<dbReference type="RefSeq" id="XP_056858520.1">
    <property type="nucleotide sequence ID" value="XM_057002540.1"/>
</dbReference>
<dbReference type="Gene3D" id="1.20.1280.50">
    <property type="match status" value="1"/>
</dbReference>
<dbReference type="KEGG" id="rsz:108841884"/>
<dbReference type="PROSITE" id="PS50181">
    <property type="entry name" value="FBOX"/>
    <property type="match status" value="1"/>
</dbReference>
<organism evidence="1 2">
    <name type="scientific">Raphanus sativus</name>
    <name type="common">Radish</name>
    <name type="synonym">Raphanus raphanistrum var. sativus</name>
    <dbReference type="NCBI Taxonomy" id="3726"/>
    <lineage>
        <taxon>Eukaryota</taxon>
        <taxon>Viridiplantae</taxon>
        <taxon>Streptophyta</taxon>
        <taxon>Embryophyta</taxon>
        <taxon>Tracheophyta</taxon>
        <taxon>Spermatophyta</taxon>
        <taxon>Magnoliopsida</taxon>
        <taxon>eudicotyledons</taxon>
        <taxon>Gunneridae</taxon>
        <taxon>Pentapetalae</taxon>
        <taxon>rosids</taxon>
        <taxon>malvids</taxon>
        <taxon>Brassicales</taxon>
        <taxon>Brassicaceae</taxon>
        <taxon>Brassiceae</taxon>
        <taxon>Raphanus</taxon>
    </lineage>
</organism>
<dbReference type="InterPro" id="IPR032675">
    <property type="entry name" value="LRR_dom_sf"/>
</dbReference>
<reference evidence="2" key="2">
    <citation type="submission" date="2025-08" db="UniProtKB">
        <authorList>
            <consortium name="RefSeq"/>
        </authorList>
    </citation>
    <scope>IDENTIFICATION</scope>
    <source>
        <tissue evidence="2">Leaf</tissue>
    </source>
</reference>
<dbReference type="PANTHER" id="PTHR31900:SF25">
    <property type="entry name" value="FBD DOMAIN-CONTAINING PROTEIN"/>
    <property type="match status" value="1"/>
</dbReference>
<gene>
    <name evidence="2" type="primary">LOC108841884</name>
</gene>
<dbReference type="InterPro" id="IPR001810">
    <property type="entry name" value="F-box_dom"/>
</dbReference>
<accession>A0A6J0MDK3</accession>
<keyword evidence="1" id="KW-1185">Reference proteome</keyword>
<dbReference type="GeneID" id="108841884"/>
<reference evidence="1" key="1">
    <citation type="journal article" date="2019" name="Database">
        <title>The radish genome database (RadishGD): an integrated information resource for radish genomics.</title>
        <authorList>
            <person name="Yu H.J."/>
            <person name="Baek S."/>
            <person name="Lee Y.J."/>
            <person name="Cho A."/>
            <person name="Mun J.H."/>
        </authorList>
    </citation>
    <scope>NUCLEOTIDE SEQUENCE [LARGE SCALE GENOMIC DNA]</scope>
    <source>
        <strain evidence="1">cv. WK10039</strain>
    </source>
</reference>
<dbReference type="Proteomes" id="UP000504610">
    <property type="component" value="Chromosome 2"/>
</dbReference>
<proteinExistence type="predicted"/>
<dbReference type="PANTHER" id="PTHR31900">
    <property type="entry name" value="F-BOX/RNI SUPERFAMILY PROTEIN-RELATED"/>
    <property type="match status" value="1"/>
</dbReference>
<dbReference type="Gene3D" id="3.80.10.10">
    <property type="entry name" value="Ribonuclease Inhibitor"/>
    <property type="match status" value="1"/>
</dbReference>
<evidence type="ECO:0000313" key="1">
    <source>
        <dbReference type="Proteomes" id="UP000504610"/>
    </source>
</evidence>
<dbReference type="SMART" id="SM00579">
    <property type="entry name" value="FBD"/>
    <property type="match status" value="1"/>
</dbReference>
<dbReference type="InterPro" id="IPR006566">
    <property type="entry name" value="FBD"/>
</dbReference>
<dbReference type="SUPFAM" id="SSF52047">
    <property type="entry name" value="RNI-like"/>
    <property type="match status" value="1"/>
</dbReference>
<dbReference type="InterPro" id="IPR053781">
    <property type="entry name" value="F-box_AtFBL13-like"/>
</dbReference>
<protein>
    <submittedName>
        <fullName evidence="2">FBD-associated F-box protein At5g22730</fullName>
    </submittedName>
</protein>
<dbReference type="Pfam" id="PF08387">
    <property type="entry name" value="FBD"/>
    <property type="match status" value="1"/>
</dbReference>
<dbReference type="Pfam" id="PF24758">
    <property type="entry name" value="LRR_At5g56370"/>
    <property type="match status" value="1"/>
</dbReference>
<dbReference type="InterPro" id="IPR036047">
    <property type="entry name" value="F-box-like_dom_sf"/>
</dbReference>
<name>A0A6J0MDK3_RAPSA</name>
<dbReference type="InterPro" id="IPR050232">
    <property type="entry name" value="FBL13/AtMIF1-like"/>
</dbReference>
<dbReference type="AlphaFoldDB" id="A0A6J0MDK3"/>
<dbReference type="Pfam" id="PF00646">
    <property type="entry name" value="F-box"/>
    <property type="match status" value="1"/>
</dbReference>
<dbReference type="CDD" id="cd22160">
    <property type="entry name" value="F-box_AtFBL13-like"/>
    <property type="match status" value="1"/>
</dbReference>